<reference evidence="17" key="1">
    <citation type="submission" date="2020-10" db="EMBL/GenBank/DDBJ databases">
        <authorList>
            <person name="Gilroy R."/>
        </authorList>
    </citation>
    <scope>NUCLEOTIDE SEQUENCE</scope>
    <source>
        <strain evidence="17">G3-8215</strain>
    </source>
</reference>
<dbReference type="Pfam" id="PF01066">
    <property type="entry name" value="CDP-OH_P_transf"/>
    <property type="match status" value="1"/>
</dbReference>
<evidence type="ECO:0000256" key="2">
    <source>
        <dbReference type="ARBA" id="ARBA00004127"/>
    </source>
</evidence>
<organism evidence="17 18">
    <name type="scientific">Candidatus Cryptobacteroides avicola</name>
    <dbReference type="NCBI Taxonomy" id="2840757"/>
    <lineage>
        <taxon>Bacteria</taxon>
        <taxon>Pseudomonadati</taxon>
        <taxon>Bacteroidota</taxon>
        <taxon>Bacteroidia</taxon>
        <taxon>Bacteroidales</taxon>
        <taxon>Candidatus Cryptobacteroides</taxon>
    </lineage>
</organism>
<evidence type="ECO:0000313" key="17">
    <source>
        <dbReference type="EMBL" id="MBO8484469.1"/>
    </source>
</evidence>
<evidence type="ECO:0000256" key="14">
    <source>
        <dbReference type="ARBA" id="ARBA00032361"/>
    </source>
</evidence>
<feature type="transmembrane region" description="Helical" evidence="16">
    <location>
        <begin position="125"/>
        <end position="145"/>
    </location>
</feature>
<evidence type="ECO:0000256" key="12">
    <source>
        <dbReference type="ARBA" id="ARBA00023209"/>
    </source>
</evidence>
<feature type="transmembrane region" description="Helical" evidence="16">
    <location>
        <begin position="151"/>
        <end position="174"/>
    </location>
</feature>
<evidence type="ECO:0000256" key="5">
    <source>
        <dbReference type="ARBA" id="ARBA00017171"/>
    </source>
</evidence>
<evidence type="ECO:0000256" key="7">
    <source>
        <dbReference type="ARBA" id="ARBA00022679"/>
    </source>
</evidence>
<dbReference type="InterPro" id="IPR048254">
    <property type="entry name" value="CDP_ALCOHOL_P_TRANSF_CS"/>
</dbReference>
<evidence type="ECO:0000256" key="3">
    <source>
        <dbReference type="ARBA" id="ARBA00010441"/>
    </source>
</evidence>
<keyword evidence="12" id="KW-0594">Phospholipid biosynthesis</keyword>
<evidence type="ECO:0000256" key="9">
    <source>
        <dbReference type="ARBA" id="ARBA00022989"/>
    </source>
</evidence>
<evidence type="ECO:0000256" key="10">
    <source>
        <dbReference type="ARBA" id="ARBA00023098"/>
    </source>
</evidence>
<proteinExistence type="inferred from homology"/>
<sequence length="243" mass="26540">MNIIVKNIPNTITSLNLLSGIAGILCAFSGRLDVSFLLMLAAAVFDFFDGFAARALGAYSPMGKELDSLADSVSFGLLPSLMLHRLMIVLSGETSVWCYIPLSIALFSVLRLAKFNIDERQSENFIGLATPASAMICGSLTYYLLHQTDSYMVAWAQGHVFIPVLSIVLSALMVSEIPMFSMKFKKGISKDSPLYRQRISFAGTVVVAAVLVMTLGLNWSMIVLLSFVAYIVMNLLSRPLFGK</sequence>
<evidence type="ECO:0000256" key="1">
    <source>
        <dbReference type="ARBA" id="ARBA00000287"/>
    </source>
</evidence>
<evidence type="ECO:0000256" key="15">
    <source>
        <dbReference type="RuleBase" id="RU003750"/>
    </source>
</evidence>
<accession>A0A940DSX6</accession>
<dbReference type="PANTHER" id="PTHR14269">
    <property type="entry name" value="CDP-DIACYLGLYCEROL--GLYCEROL-3-PHOSPHATE 3-PHOSPHATIDYLTRANSFERASE-RELATED"/>
    <property type="match status" value="1"/>
</dbReference>
<dbReference type="InterPro" id="IPR050324">
    <property type="entry name" value="CDP-alcohol_PTase-I"/>
</dbReference>
<dbReference type="Gene3D" id="1.20.120.1760">
    <property type="match status" value="1"/>
</dbReference>
<dbReference type="AlphaFoldDB" id="A0A940DSX6"/>
<evidence type="ECO:0000256" key="16">
    <source>
        <dbReference type="SAM" id="Phobius"/>
    </source>
</evidence>
<evidence type="ECO:0000256" key="6">
    <source>
        <dbReference type="ARBA" id="ARBA00022516"/>
    </source>
</evidence>
<keyword evidence="11 16" id="KW-0472">Membrane</keyword>
<protein>
    <recommendedName>
        <fullName evidence="5">CDP-diacylglycerol--serine O-phosphatidyltransferase</fullName>
        <ecNumber evidence="4">2.7.8.8</ecNumber>
    </recommendedName>
    <alternativeName>
        <fullName evidence="14">Phosphatidylserine synthase</fullName>
    </alternativeName>
</protein>
<keyword evidence="7 15" id="KW-0808">Transferase</keyword>
<dbReference type="InterPro" id="IPR000462">
    <property type="entry name" value="CDP-OH_P_trans"/>
</dbReference>
<keyword evidence="13" id="KW-1208">Phospholipid metabolism</keyword>
<dbReference type="EMBL" id="JADILV010000075">
    <property type="protein sequence ID" value="MBO8484469.1"/>
    <property type="molecule type" value="Genomic_DNA"/>
</dbReference>
<dbReference type="GO" id="GO:0012505">
    <property type="term" value="C:endomembrane system"/>
    <property type="evidence" value="ECO:0007669"/>
    <property type="project" value="UniProtKB-SubCell"/>
</dbReference>
<comment type="subcellular location">
    <subcellularLocation>
        <location evidence="2">Endomembrane system</location>
        <topology evidence="2">Multi-pass membrane protein</topology>
    </subcellularLocation>
</comment>
<feature type="transmembrane region" description="Helical" evidence="16">
    <location>
        <begin position="94"/>
        <end position="113"/>
    </location>
</feature>
<evidence type="ECO:0000256" key="4">
    <source>
        <dbReference type="ARBA" id="ARBA00013174"/>
    </source>
</evidence>
<evidence type="ECO:0000256" key="11">
    <source>
        <dbReference type="ARBA" id="ARBA00023136"/>
    </source>
</evidence>
<dbReference type="NCBIfam" id="TIGR00473">
    <property type="entry name" value="pssA"/>
    <property type="match status" value="1"/>
</dbReference>
<evidence type="ECO:0000256" key="8">
    <source>
        <dbReference type="ARBA" id="ARBA00022692"/>
    </source>
</evidence>
<dbReference type="PANTHER" id="PTHR14269:SF61">
    <property type="entry name" value="CDP-DIACYLGLYCEROL--SERINE O-PHOSPHATIDYLTRANSFERASE"/>
    <property type="match status" value="1"/>
</dbReference>
<keyword evidence="8 16" id="KW-0812">Transmembrane</keyword>
<evidence type="ECO:0000313" key="18">
    <source>
        <dbReference type="Proteomes" id="UP000725002"/>
    </source>
</evidence>
<dbReference type="EC" id="2.7.8.8" evidence="4"/>
<dbReference type="PROSITE" id="PS00379">
    <property type="entry name" value="CDP_ALCOHOL_P_TRANSF"/>
    <property type="match status" value="1"/>
</dbReference>
<keyword evidence="10" id="KW-0443">Lipid metabolism</keyword>
<dbReference type="GO" id="GO:0016020">
    <property type="term" value="C:membrane"/>
    <property type="evidence" value="ECO:0007669"/>
    <property type="project" value="InterPro"/>
</dbReference>
<comment type="caution">
    <text evidence="17">The sequence shown here is derived from an EMBL/GenBank/DDBJ whole genome shotgun (WGS) entry which is preliminary data.</text>
</comment>
<comment type="catalytic activity">
    <reaction evidence="1">
        <text>a CDP-1,2-diacyl-sn-glycerol + L-serine = a 1,2-diacyl-sn-glycero-3-phospho-L-serine + CMP + H(+)</text>
        <dbReference type="Rhea" id="RHEA:16913"/>
        <dbReference type="ChEBI" id="CHEBI:15378"/>
        <dbReference type="ChEBI" id="CHEBI:33384"/>
        <dbReference type="ChEBI" id="CHEBI:57262"/>
        <dbReference type="ChEBI" id="CHEBI:58332"/>
        <dbReference type="ChEBI" id="CHEBI:60377"/>
        <dbReference type="EC" id="2.7.8.8"/>
    </reaction>
</comment>
<keyword evidence="9 16" id="KW-1133">Transmembrane helix</keyword>
<feature type="transmembrane region" description="Helical" evidence="16">
    <location>
        <begin position="219"/>
        <end position="237"/>
    </location>
</feature>
<dbReference type="InterPro" id="IPR004533">
    <property type="entry name" value="CDP-diaglyc--ser_O-PTrfase"/>
</dbReference>
<reference evidence="17" key="2">
    <citation type="journal article" date="2021" name="PeerJ">
        <title>Extensive microbial diversity within the chicken gut microbiome revealed by metagenomics and culture.</title>
        <authorList>
            <person name="Gilroy R."/>
            <person name="Ravi A."/>
            <person name="Getino M."/>
            <person name="Pursley I."/>
            <person name="Horton D.L."/>
            <person name="Alikhan N.F."/>
            <person name="Baker D."/>
            <person name="Gharbi K."/>
            <person name="Hall N."/>
            <person name="Watson M."/>
            <person name="Adriaenssens E.M."/>
            <person name="Foster-Nyarko E."/>
            <person name="Jarju S."/>
            <person name="Secka A."/>
            <person name="Antonio M."/>
            <person name="Oren A."/>
            <person name="Chaudhuri R.R."/>
            <person name="La Ragione R."/>
            <person name="Hildebrand F."/>
            <person name="Pallen M.J."/>
        </authorList>
    </citation>
    <scope>NUCLEOTIDE SEQUENCE</scope>
    <source>
        <strain evidence="17">G3-8215</strain>
    </source>
</reference>
<keyword evidence="6" id="KW-0444">Lipid biosynthesis</keyword>
<gene>
    <name evidence="17" type="primary">pssA</name>
    <name evidence="17" type="ORF">IAB75_10230</name>
</gene>
<feature type="transmembrane region" description="Helical" evidence="16">
    <location>
        <begin position="195"/>
        <end position="213"/>
    </location>
</feature>
<dbReference type="InterPro" id="IPR043130">
    <property type="entry name" value="CDP-OH_PTrfase_TM_dom"/>
</dbReference>
<name>A0A940DSX6_9BACT</name>
<comment type="similarity">
    <text evidence="3 15">Belongs to the CDP-alcohol phosphatidyltransferase class-I family.</text>
</comment>
<dbReference type="GO" id="GO:0008654">
    <property type="term" value="P:phospholipid biosynthetic process"/>
    <property type="evidence" value="ECO:0007669"/>
    <property type="project" value="UniProtKB-KW"/>
</dbReference>
<evidence type="ECO:0000256" key="13">
    <source>
        <dbReference type="ARBA" id="ARBA00023264"/>
    </source>
</evidence>
<dbReference type="GO" id="GO:0003882">
    <property type="term" value="F:CDP-diacylglycerol-serine O-phosphatidyltransferase activity"/>
    <property type="evidence" value="ECO:0007669"/>
    <property type="project" value="UniProtKB-EC"/>
</dbReference>
<dbReference type="Proteomes" id="UP000725002">
    <property type="component" value="Unassembled WGS sequence"/>
</dbReference>